<evidence type="ECO:0000256" key="2">
    <source>
        <dbReference type="ARBA" id="ARBA00022485"/>
    </source>
</evidence>
<dbReference type="RefSeq" id="WP_406770053.1">
    <property type="nucleotide sequence ID" value="NZ_JBJHZZ010000007.1"/>
</dbReference>
<sequence length="174" mass="19509">MENNKIRLAAILPESLVNGTGIRRVLFSQGCPHNCEGCFSPHTHSFEGGALIDMDEIVNDIKINPMLNGVTFSGGEPFEQADKFAHIAKAVKALGLNVWCYTGYTFEYILENQYKRKGWLELLNNIDILVDGKFQKNKTDAKLKFRGSSNQRIIDVKESLDILSVVAIDFDVKN</sequence>
<comment type="similarity">
    <text evidence="7">Belongs to the organic radical-activating enzymes family.</text>
</comment>
<dbReference type="SFLD" id="SFLDS00029">
    <property type="entry name" value="Radical_SAM"/>
    <property type="match status" value="1"/>
</dbReference>
<dbReference type="InterPro" id="IPR058240">
    <property type="entry name" value="rSAM_sf"/>
</dbReference>
<protein>
    <recommendedName>
        <fullName evidence="7">Anaerobic ribonucleoside-triphosphate reductase-activating protein</fullName>
        <ecNumber evidence="7">1.97.1.-</ecNumber>
    </recommendedName>
</protein>
<gene>
    <name evidence="9" type="primary">nrdG</name>
    <name evidence="9" type="ORF">ACJDUG_10925</name>
</gene>
<evidence type="ECO:0000313" key="10">
    <source>
        <dbReference type="Proteomes" id="UP001623591"/>
    </source>
</evidence>
<evidence type="ECO:0000256" key="5">
    <source>
        <dbReference type="ARBA" id="ARBA00023004"/>
    </source>
</evidence>
<comment type="function">
    <text evidence="7">Activation of anaerobic ribonucleoside-triphosphate reductase under anaerobic conditions by generation of an organic free radical, using S-adenosylmethionine and reduced flavodoxin as cosubstrates to produce 5'-deoxy-adenosine.</text>
</comment>
<dbReference type="SFLD" id="SFLDG01063">
    <property type="entry name" value="activating_enzymes__group_1"/>
    <property type="match status" value="1"/>
</dbReference>
<dbReference type="InterPro" id="IPR013785">
    <property type="entry name" value="Aldolase_TIM"/>
</dbReference>
<dbReference type="PROSITE" id="PS51918">
    <property type="entry name" value="RADICAL_SAM"/>
    <property type="match status" value="1"/>
</dbReference>
<keyword evidence="4" id="KW-0479">Metal-binding</keyword>
<dbReference type="PANTHER" id="PTHR30352">
    <property type="entry name" value="PYRUVATE FORMATE-LYASE-ACTIVATING ENZYME"/>
    <property type="match status" value="1"/>
</dbReference>
<keyword evidence="5" id="KW-0408">Iron</keyword>
<evidence type="ECO:0000256" key="7">
    <source>
        <dbReference type="PIRNR" id="PIRNR000368"/>
    </source>
</evidence>
<proteinExistence type="inferred from homology"/>
<dbReference type="Pfam" id="PF13353">
    <property type="entry name" value="Fer4_12"/>
    <property type="match status" value="1"/>
</dbReference>
<dbReference type="InterPro" id="IPR007197">
    <property type="entry name" value="rSAM"/>
</dbReference>
<accession>A0ABW8T4W5</accession>
<dbReference type="Gene3D" id="3.20.20.70">
    <property type="entry name" value="Aldolase class I"/>
    <property type="match status" value="1"/>
</dbReference>
<dbReference type="InterPro" id="IPR034457">
    <property type="entry name" value="Organic_radical-activating"/>
</dbReference>
<dbReference type="PANTHER" id="PTHR30352:SF2">
    <property type="entry name" value="ANAEROBIC RIBONUCLEOSIDE-TRIPHOSPHATE REDUCTASE-ACTIVATING PROTEIN"/>
    <property type="match status" value="1"/>
</dbReference>
<name>A0ABW8T4W5_9CLOT</name>
<dbReference type="SFLD" id="SFLDG01066">
    <property type="entry name" value="organic_radical-activating_enz"/>
    <property type="match status" value="1"/>
</dbReference>
<dbReference type="SFLD" id="SFLDF00299">
    <property type="entry name" value="anaerobic_ribonucleoside-triph"/>
    <property type="match status" value="1"/>
</dbReference>
<dbReference type="EMBL" id="JBJHZZ010000007">
    <property type="protein sequence ID" value="MFL0247483.1"/>
    <property type="molecule type" value="Genomic_DNA"/>
</dbReference>
<evidence type="ECO:0000259" key="8">
    <source>
        <dbReference type="PROSITE" id="PS51918"/>
    </source>
</evidence>
<keyword evidence="7" id="KW-0560">Oxidoreductase</keyword>
<keyword evidence="3" id="KW-0949">S-adenosyl-L-methionine</keyword>
<dbReference type="Proteomes" id="UP001623591">
    <property type="component" value="Unassembled WGS sequence"/>
</dbReference>
<evidence type="ECO:0000256" key="4">
    <source>
        <dbReference type="ARBA" id="ARBA00022723"/>
    </source>
</evidence>
<keyword evidence="6" id="KW-0411">Iron-sulfur</keyword>
<evidence type="ECO:0000313" key="9">
    <source>
        <dbReference type="EMBL" id="MFL0247483.1"/>
    </source>
</evidence>
<keyword evidence="10" id="KW-1185">Reference proteome</keyword>
<dbReference type="SUPFAM" id="SSF102114">
    <property type="entry name" value="Radical SAM enzymes"/>
    <property type="match status" value="1"/>
</dbReference>
<evidence type="ECO:0000256" key="6">
    <source>
        <dbReference type="ARBA" id="ARBA00023014"/>
    </source>
</evidence>
<reference evidence="9 10" key="1">
    <citation type="submission" date="2024-11" db="EMBL/GenBank/DDBJ databases">
        <authorList>
            <person name="Heng Y.C."/>
            <person name="Lim A.C.H."/>
            <person name="Lee J.K.Y."/>
            <person name="Kittelmann S."/>
        </authorList>
    </citation>
    <scope>NUCLEOTIDE SEQUENCE [LARGE SCALE GENOMIC DNA]</scope>
    <source>
        <strain evidence="9 10">WILCCON 0185</strain>
    </source>
</reference>
<dbReference type="CDD" id="cd01335">
    <property type="entry name" value="Radical_SAM"/>
    <property type="match status" value="1"/>
</dbReference>
<evidence type="ECO:0000256" key="1">
    <source>
        <dbReference type="ARBA" id="ARBA00001966"/>
    </source>
</evidence>
<comment type="caution">
    <text evidence="9">The sequence shown here is derived from an EMBL/GenBank/DDBJ whole genome shotgun (WGS) entry which is preliminary data.</text>
</comment>
<organism evidence="9 10">
    <name type="scientific">Candidatus Clostridium stratigraminis</name>
    <dbReference type="NCBI Taxonomy" id="3381661"/>
    <lineage>
        <taxon>Bacteria</taxon>
        <taxon>Bacillati</taxon>
        <taxon>Bacillota</taxon>
        <taxon>Clostridia</taxon>
        <taxon>Eubacteriales</taxon>
        <taxon>Clostridiaceae</taxon>
        <taxon>Clostridium</taxon>
    </lineage>
</organism>
<evidence type="ECO:0000256" key="3">
    <source>
        <dbReference type="ARBA" id="ARBA00022691"/>
    </source>
</evidence>
<feature type="domain" description="Radical SAM core" evidence="8">
    <location>
        <begin position="17"/>
        <end position="174"/>
    </location>
</feature>
<comment type="cofactor">
    <cofactor evidence="1">
        <name>[4Fe-4S] cluster</name>
        <dbReference type="ChEBI" id="CHEBI:49883"/>
    </cofactor>
</comment>
<dbReference type="InterPro" id="IPR012837">
    <property type="entry name" value="NrdG"/>
</dbReference>
<dbReference type="NCBIfam" id="TIGR02491">
    <property type="entry name" value="NrdG"/>
    <property type="match status" value="1"/>
</dbReference>
<dbReference type="PIRSF" id="PIRSF000368">
    <property type="entry name" value="NrdG"/>
    <property type="match status" value="1"/>
</dbReference>
<dbReference type="EC" id="1.97.1.-" evidence="7"/>
<keyword evidence="2" id="KW-0004">4Fe-4S</keyword>